<dbReference type="Pfam" id="PF05638">
    <property type="entry name" value="T6SS_HCP"/>
    <property type="match status" value="1"/>
</dbReference>
<dbReference type="RefSeq" id="WP_248010241.1">
    <property type="nucleotide sequence ID" value="NZ_JAJHVV010000012.1"/>
</dbReference>
<dbReference type="SUPFAM" id="SSF141452">
    <property type="entry name" value="Hcp1-like"/>
    <property type="match status" value="1"/>
</dbReference>
<dbReference type="Gene3D" id="2.30.110.20">
    <property type="entry name" value="Hcp1-like"/>
    <property type="match status" value="1"/>
</dbReference>
<keyword evidence="2" id="KW-1185">Reference proteome</keyword>
<dbReference type="InterPro" id="IPR036624">
    <property type="entry name" value="Hcp1-lik_sf"/>
</dbReference>
<proteinExistence type="predicted"/>
<comment type="caution">
    <text evidence="1">The sequence shown here is derived from an EMBL/GenBank/DDBJ whole genome shotgun (WGS) entry which is preliminary data.</text>
</comment>
<dbReference type="AlphaFoldDB" id="A0A9X1XT80"/>
<organism evidence="1 2">
    <name type="scientific">Vibrio amylolyticus</name>
    <dbReference type="NCBI Taxonomy" id="2847292"/>
    <lineage>
        <taxon>Bacteria</taxon>
        <taxon>Pseudomonadati</taxon>
        <taxon>Pseudomonadota</taxon>
        <taxon>Gammaproteobacteria</taxon>
        <taxon>Vibrionales</taxon>
        <taxon>Vibrionaceae</taxon>
        <taxon>Vibrio</taxon>
    </lineage>
</organism>
<accession>A0A9X1XT80</accession>
<dbReference type="Proteomes" id="UP001139559">
    <property type="component" value="Unassembled WGS sequence"/>
</dbReference>
<reference evidence="1" key="1">
    <citation type="submission" date="2021-11" db="EMBL/GenBank/DDBJ databases">
        <title>Vibrio ZSDE26 sp. nov. and Vibrio ZSDZ34 sp. nov., isolated from coastal seawater in Qingdao.</title>
        <authorList>
            <person name="Zhang P."/>
        </authorList>
    </citation>
    <scope>NUCLEOTIDE SEQUENCE</scope>
    <source>
        <strain evidence="1">ZSDE26</strain>
    </source>
</reference>
<evidence type="ECO:0000313" key="2">
    <source>
        <dbReference type="Proteomes" id="UP001139559"/>
    </source>
</evidence>
<gene>
    <name evidence="1" type="ORF">KP803_17955</name>
</gene>
<name>A0A9X1XT80_9VIBR</name>
<evidence type="ECO:0000313" key="1">
    <source>
        <dbReference type="EMBL" id="MCK6265164.1"/>
    </source>
</evidence>
<sequence length="173" mass="18038">MASIFMRIDGTNPKGAATVDKIGGKDGFFAIDSLSWSAVRGVGIDVGNANNADKGMVALGEININRVCDGASPFLTTFLYAPGGEGKTIEVIMTKPNREGSGADPYLIVTLSAARMSSYNMSATDGSLPNESFSLTYTQISKAYYIEGEGGKIDKGPEVGFDATQAKVTSTAS</sequence>
<protein>
    <submittedName>
        <fullName evidence="1">Type VI secretion system tube protein Hcp</fullName>
    </submittedName>
</protein>
<dbReference type="InterPro" id="IPR008514">
    <property type="entry name" value="T6SS_Hcp"/>
</dbReference>
<dbReference type="EMBL" id="JAJHVV010000012">
    <property type="protein sequence ID" value="MCK6265164.1"/>
    <property type="molecule type" value="Genomic_DNA"/>
</dbReference>